<evidence type="ECO:0000256" key="1">
    <source>
        <dbReference type="SAM" id="SignalP"/>
    </source>
</evidence>
<dbReference type="AlphaFoldDB" id="A0A934R6H2"/>
<gene>
    <name evidence="2" type="ORF">JIN84_11805</name>
</gene>
<dbReference type="Proteomes" id="UP000600139">
    <property type="component" value="Unassembled WGS sequence"/>
</dbReference>
<comment type="caution">
    <text evidence="2">The sequence shown here is derived from an EMBL/GenBank/DDBJ whole genome shotgun (WGS) entry which is preliminary data.</text>
</comment>
<keyword evidence="1" id="KW-0732">Signal</keyword>
<name>A0A934R6H2_9BACT</name>
<feature type="signal peptide" evidence="1">
    <location>
        <begin position="1"/>
        <end position="26"/>
    </location>
</feature>
<accession>A0A934R6H2</accession>
<dbReference type="EMBL" id="JAENIK010000011">
    <property type="protein sequence ID" value="MBK1816300.1"/>
    <property type="molecule type" value="Genomic_DNA"/>
</dbReference>
<proteinExistence type="predicted"/>
<evidence type="ECO:0000313" key="3">
    <source>
        <dbReference type="Proteomes" id="UP000600139"/>
    </source>
</evidence>
<evidence type="ECO:0000313" key="2">
    <source>
        <dbReference type="EMBL" id="MBK1816300.1"/>
    </source>
</evidence>
<dbReference type="RefSeq" id="WP_200351243.1">
    <property type="nucleotide sequence ID" value="NZ_BAABHZ010000006.1"/>
</dbReference>
<sequence length="276" mass="29094">MKNKYCRNLLNAPLLAFALATGIATAGTTETTTTAPAAPPAEDVVSGVLKLDFNSHFVSYGADVWGDAESMSDMGFNPMLELSFALPAGFTSTLGTWWDVNSKGDSPLGGQMQEIDVWAGLAYTYEKFTVGVTFQDWIYADATEEILDVKFAYDCLLAPSLTIHNRLGEGGSGGNEGTVLVLGLSHSIEAGPVTVSFPVSVAYFLEDDFHANSTDDGFGYASLGVGAALPLTAVADTLGDWTLNAGLNYYFTDDGVVGNPNGDDFLTTTVGLSLAF</sequence>
<evidence type="ECO:0008006" key="4">
    <source>
        <dbReference type="Google" id="ProtNLM"/>
    </source>
</evidence>
<protein>
    <recommendedName>
        <fullName evidence="4">Outer membrane beta-barrel porin/alpha-amylase</fullName>
    </recommendedName>
</protein>
<organism evidence="2 3">
    <name type="scientific">Luteolibacter yonseiensis</name>
    <dbReference type="NCBI Taxonomy" id="1144680"/>
    <lineage>
        <taxon>Bacteria</taxon>
        <taxon>Pseudomonadati</taxon>
        <taxon>Verrucomicrobiota</taxon>
        <taxon>Verrucomicrobiia</taxon>
        <taxon>Verrucomicrobiales</taxon>
        <taxon>Verrucomicrobiaceae</taxon>
        <taxon>Luteolibacter</taxon>
    </lineage>
</organism>
<feature type="chain" id="PRO_5037074013" description="Outer membrane beta-barrel porin/alpha-amylase" evidence="1">
    <location>
        <begin position="27"/>
        <end position="276"/>
    </location>
</feature>
<reference evidence="2" key="1">
    <citation type="submission" date="2021-01" db="EMBL/GenBank/DDBJ databases">
        <title>Modified the classification status of verrucomicrobia.</title>
        <authorList>
            <person name="Feng X."/>
        </authorList>
    </citation>
    <scope>NUCLEOTIDE SEQUENCE</scope>
    <source>
        <strain evidence="2">JCM 18052</strain>
    </source>
</reference>
<keyword evidence="3" id="KW-1185">Reference proteome</keyword>